<evidence type="ECO:0000256" key="1">
    <source>
        <dbReference type="SAM" id="MobiDB-lite"/>
    </source>
</evidence>
<gene>
    <name evidence="2" type="ORF">M5D96_010653</name>
</gene>
<evidence type="ECO:0000313" key="2">
    <source>
        <dbReference type="EMBL" id="KAI8036495.1"/>
    </source>
</evidence>
<comment type="caution">
    <text evidence="2">The sequence shown here is derived from an EMBL/GenBank/DDBJ whole genome shotgun (WGS) entry which is preliminary data.</text>
</comment>
<sequence>MRSRMPEQTSHSPSQAQSQWVVQCPLQTPVFGLRRTDYGLRTTDSGPQVRTMKLSTKRELHANMPK</sequence>
<name>A0A9P9YGV6_9MUSC</name>
<organism evidence="2 3">
    <name type="scientific">Drosophila gunungcola</name>
    <name type="common">fruit fly</name>
    <dbReference type="NCBI Taxonomy" id="103775"/>
    <lineage>
        <taxon>Eukaryota</taxon>
        <taxon>Metazoa</taxon>
        <taxon>Ecdysozoa</taxon>
        <taxon>Arthropoda</taxon>
        <taxon>Hexapoda</taxon>
        <taxon>Insecta</taxon>
        <taxon>Pterygota</taxon>
        <taxon>Neoptera</taxon>
        <taxon>Endopterygota</taxon>
        <taxon>Diptera</taxon>
        <taxon>Brachycera</taxon>
        <taxon>Muscomorpha</taxon>
        <taxon>Ephydroidea</taxon>
        <taxon>Drosophilidae</taxon>
        <taxon>Drosophila</taxon>
        <taxon>Sophophora</taxon>
    </lineage>
</organism>
<proteinExistence type="predicted"/>
<accession>A0A9P9YGV6</accession>
<keyword evidence="3" id="KW-1185">Reference proteome</keyword>
<reference evidence="2" key="1">
    <citation type="journal article" date="2023" name="Genome Biol. Evol.">
        <title>Long-read-based Genome Assembly of Drosophila gunungcola Reveals Fewer Chemosensory Genes in Flower-breeding Species.</title>
        <authorList>
            <person name="Negi A."/>
            <person name="Liao B.Y."/>
            <person name="Yeh S.D."/>
        </authorList>
    </citation>
    <scope>NUCLEOTIDE SEQUENCE</scope>
    <source>
        <strain evidence="2">Sukarami</strain>
    </source>
</reference>
<dbReference type="AlphaFoldDB" id="A0A9P9YGV6"/>
<feature type="region of interest" description="Disordered" evidence="1">
    <location>
        <begin position="1"/>
        <end position="20"/>
    </location>
</feature>
<evidence type="ECO:0000313" key="3">
    <source>
        <dbReference type="Proteomes" id="UP001059596"/>
    </source>
</evidence>
<protein>
    <submittedName>
        <fullName evidence="2">Uncharacterized protein</fullName>
    </submittedName>
</protein>
<dbReference type="EMBL" id="JAMKOV010000018">
    <property type="protein sequence ID" value="KAI8036495.1"/>
    <property type="molecule type" value="Genomic_DNA"/>
</dbReference>
<dbReference type="Proteomes" id="UP001059596">
    <property type="component" value="Unassembled WGS sequence"/>
</dbReference>